<dbReference type="EMBL" id="CAUYUJ010014797">
    <property type="protein sequence ID" value="CAK0846128.1"/>
    <property type="molecule type" value="Genomic_DNA"/>
</dbReference>
<keyword evidence="3" id="KW-1185">Reference proteome</keyword>
<feature type="compositionally biased region" description="Basic and acidic residues" evidence="1">
    <location>
        <begin position="157"/>
        <end position="166"/>
    </location>
</feature>
<name>A0ABN9TJI4_9DINO</name>
<proteinExistence type="predicted"/>
<feature type="region of interest" description="Disordered" evidence="1">
    <location>
        <begin position="135"/>
        <end position="177"/>
    </location>
</feature>
<sequence length="429" mass="46339">MLGGATWRFGSAIVGSPITADFVSQASVCATAADLVGSVRGALPLVFWIGVAVGFLLGRSSIFGCRRNSAEGVHSAMELDRRGRGRPASIIGRQLDTKAEPSGAEWNPSPAFFFEYLEFVTWMTFDAMLRTAPEHSDALEEPEAEQSGRPTQAPAKKTPDQTEKPCHPKLLKSPGEVITLPPDVHVEEGMPDPSPDRRHAAWTTSDKHLGKITDLKAMLSFTISGIGLALYHGHAVIYSTQPPKDTSLDARVLGIRETNEAGLTAGDQSVVDHERCCRLLQLATVHDQLDITELACMELVSRKLQMCEHRHRERATGAIQGDELLEDAHLYLGVGETRVMAMAPPSLLSSVSEKLKTEAAILKEPRKMREERAEHQASASSKEGKGGQTAPHGSAHKQSPETTKLKAQLATPGMAGWKGDELGRPPGGK</sequence>
<accession>A0ABN9TJI4</accession>
<reference evidence="2" key="1">
    <citation type="submission" date="2023-10" db="EMBL/GenBank/DDBJ databases">
        <authorList>
            <person name="Chen Y."/>
            <person name="Shah S."/>
            <person name="Dougan E. K."/>
            <person name="Thang M."/>
            <person name="Chan C."/>
        </authorList>
    </citation>
    <scope>NUCLEOTIDE SEQUENCE [LARGE SCALE GENOMIC DNA]</scope>
</reference>
<comment type="caution">
    <text evidence="2">The sequence shown here is derived from an EMBL/GenBank/DDBJ whole genome shotgun (WGS) entry which is preliminary data.</text>
</comment>
<evidence type="ECO:0000313" key="3">
    <source>
        <dbReference type="Proteomes" id="UP001189429"/>
    </source>
</evidence>
<evidence type="ECO:0000313" key="2">
    <source>
        <dbReference type="EMBL" id="CAK0846128.1"/>
    </source>
</evidence>
<organism evidence="2 3">
    <name type="scientific">Prorocentrum cordatum</name>
    <dbReference type="NCBI Taxonomy" id="2364126"/>
    <lineage>
        <taxon>Eukaryota</taxon>
        <taxon>Sar</taxon>
        <taxon>Alveolata</taxon>
        <taxon>Dinophyceae</taxon>
        <taxon>Prorocentrales</taxon>
        <taxon>Prorocentraceae</taxon>
        <taxon>Prorocentrum</taxon>
    </lineage>
</organism>
<evidence type="ECO:0000256" key="1">
    <source>
        <dbReference type="SAM" id="MobiDB-lite"/>
    </source>
</evidence>
<gene>
    <name evidence="2" type="ORF">PCOR1329_LOCUS39726</name>
</gene>
<dbReference type="Proteomes" id="UP001189429">
    <property type="component" value="Unassembled WGS sequence"/>
</dbReference>
<feature type="compositionally biased region" description="Basic and acidic residues" evidence="1">
    <location>
        <begin position="362"/>
        <end position="375"/>
    </location>
</feature>
<protein>
    <submittedName>
        <fullName evidence="2">Uncharacterized protein</fullName>
    </submittedName>
</protein>
<feature type="region of interest" description="Disordered" evidence="1">
    <location>
        <begin position="362"/>
        <end position="429"/>
    </location>
</feature>